<dbReference type="EnsemblPlants" id="EMT14489">
    <property type="protein sequence ID" value="EMT14489"/>
    <property type="gene ID" value="F775_03177"/>
</dbReference>
<accession>N1QWZ3</accession>
<organism evidence="2">
    <name type="scientific">Aegilops tauschii</name>
    <name type="common">Tausch's goatgrass</name>
    <name type="synonym">Aegilops squarrosa</name>
    <dbReference type="NCBI Taxonomy" id="37682"/>
    <lineage>
        <taxon>Eukaryota</taxon>
        <taxon>Viridiplantae</taxon>
        <taxon>Streptophyta</taxon>
        <taxon>Embryophyta</taxon>
        <taxon>Tracheophyta</taxon>
        <taxon>Spermatophyta</taxon>
        <taxon>Magnoliopsida</taxon>
        <taxon>Liliopsida</taxon>
        <taxon>Poales</taxon>
        <taxon>Poaceae</taxon>
        <taxon>BOP clade</taxon>
        <taxon>Pooideae</taxon>
        <taxon>Triticodae</taxon>
        <taxon>Triticeae</taxon>
        <taxon>Triticinae</taxon>
        <taxon>Aegilops</taxon>
    </lineage>
</organism>
<evidence type="ECO:0000256" key="1">
    <source>
        <dbReference type="SAM" id="MobiDB-lite"/>
    </source>
</evidence>
<name>N1QWZ3_AEGTA</name>
<proteinExistence type="predicted"/>
<protein>
    <submittedName>
        <fullName evidence="2">Uncharacterized protein</fullName>
    </submittedName>
</protein>
<reference evidence="2" key="1">
    <citation type="submission" date="2015-06" db="UniProtKB">
        <authorList>
            <consortium name="EnsemblPlants"/>
        </authorList>
    </citation>
    <scope>IDENTIFICATION</scope>
</reference>
<evidence type="ECO:0000313" key="2">
    <source>
        <dbReference type="EnsemblPlants" id="EMT14489"/>
    </source>
</evidence>
<feature type="compositionally biased region" description="Basic and acidic residues" evidence="1">
    <location>
        <begin position="227"/>
        <end position="243"/>
    </location>
</feature>
<dbReference type="AlphaFoldDB" id="N1QWZ3"/>
<feature type="compositionally biased region" description="Low complexity" evidence="1">
    <location>
        <begin position="255"/>
        <end position="267"/>
    </location>
</feature>
<feature type="region of interest" description="Disordered" evidence="1">
    <location>
        <begin position="216"/>
        <end position="279"/>
    </location>
</feature>
<sequence length="380" mass="41965">MAKVEARVETVKSMVIVAEIEGPGYCSGFVAFTEKQYGTHIVTDDNFVKGRERSLKVFFFDNTVLRASIIHRGGGFCSLRTKFHSTCEQIQLIKGNTIPSPALLFPPSSSTTFYHLPSFVTLESAESYPLNLESTRILPTDQVPTLARMFVVDCHYTEETSDRVDRLSSAPVYTLSGSVVGIVVGRFRDSTWKKLALSAKHVSTLIDSLIAVSRNKKTRDGNGSSGNKEKRDGDGSYKDEFAGNKRSKGGDGNYKKLAGNKNSSNSSSKDKANKGAWHKSSFKGKLGGCETSCNVKTRGRRAGDKGKKSDASKWCSFKNRAFAQKQILKKSRSFPSATVQAYMSWDLINLKRIWDGSGLSDLMWRTRMGVLMCVPHMSLV</sequence>